<dbReference type="EMBL" id="ML977323">
    <property type="protein sequence ID" value="KAF2115280.1"/>
    <property type="molecule type" value="Genomic_DNA"/>
</dbReference>
<feature type="region of interest" description="Disordered" evidence="1">
    <location>
        <begin position="50"/>
        <end position="89"/>
    </location>
</feature>
<dbReference type="GO" id="GO:0005739">
    <property type="term" value="C:mitochondrion"/>
    <property type="evidence" value="ECO:0007669"/>
    <property type="project" value="InterPro"/>
</dbReference>
<keyword evidence="4" id="KW-1185">Reference proteome</keyword>
<dbReference type="Pfam" id="PF19189">
    <property type="entry name" value="Mtf2"/>
    <property type="match status" value="1"/>
</dbReference>
<reference evidence="3" key="1">
    <citation type="journal article" date="2020" name="Stud. Mycol.">
        <title>101 Dothideomycetes genomes: a test case for predicting lifestyles and emergence of pathogens.</title>
        <authorList>
            <person name="Haridas S."/>
            <person name="Albert R."/>
            <person name="Binder M."/>
            <person name="Bloem J."/>
            <person name="Labutti K."/>
            <person name="Salamov A."/>
            <person name="Andreopoulos B."/>
            <person name="Baker S."/>
            <person name="Barry K."/>
            <person name="Bills G."/>
            <person name="Bluhm B."/>
            <person name="Cannon C."/>
            <person name="Castanera R."/>
            <person name="Culley D."/>
            <person name="Daum C."/>
            <person name="Ezra D."/>
            <person name="Gonzalez J."/>
            <person name="Henrissat B."/>
            <person name="Kuo A."/>
            <person name="Liang C."/>
            <person name="Lipzen A."/>
            <person name="Lutzoni F."/>
            <person name="Magnuson J."/>
            <person name="Mondo S."/>
            <person name="Nolan M."/>
            <person name="Ohm R."/>
            <person name="Pangilinan J."/>
            <person name="Park H.-J."/>
            <person name="Ramirez L."/>
            <person name="Alfaro M."/>
            <person name="Sun H."/>
            <person name="Tritt A."/>
            <person name="Yoshinaga Y."/>
            <person name="Zwiers L.-H."/>
            <person name="Turgeon B."/>
            <person name="Goodwin S."/>
            <person name="Spatafora J."/>
            <person name="Crous P."/>
            <person name="Grigoriev I."/>
        </authorList>
    </citation>
    <scope>NUCLEOTIDE SEQUENCE</scope>
    <source>
        <strain evidence="3">CBS 627.86</strain>
    </source>
</reference>
<evidence type="ECO:0000259" key="2">
    <source>
        <dbReference type="Pfam" id="PF19189"/>
    </source>
</evidence>
<dbReference type="PANTHER" id="PTHR39468:SF1">
    <property type="entry name" value="MTF2-LIKE C-TERMINAL DOMAIN-CONTAINING PROTEIN"/>
    <property type="match status" value="1"/>
</dbReference>
<dbReference type="PANTHER" id="PTHR39468">
    <property type="entry name" value="CHROMOSOME 7, WHOLE GENOME SHOTGUN SEQUENCE"/>
    <property type="match status" value="1"/>
</dbReference>
<feature type="compositionally biased region" description="Basic and acidic residues" evidence="1">
    <location>
        <begin position="192"/>
        <end position="212"/>
    </location>
</feature>
<dbReference type="InterPro" id="IPR040009">
    <property type="entry name" value="Mtf2/C5D6.12-like"/>
</dbReference>
<feature type="region of interest" description="Disordered" evidence="1">
    <location>
        <begin position="191"/>
        <end position="212"/>
    </location>
</feature>
<dbReference type="Proteomes" id="UP000799770">
    <property type="component" value="Unassembled WGS sequence"/>
</dbReference>
<evidence type="ECO:0000313" key="4">
    <source>
        <dbReference type="Proteomes" id="UP000799770"/>
    </source>
</evidence>
<feature type="compositionally biased region" description="Polar residues" evidence="1">
    <location>
        <begin position="283"/>
        <end position="300"/>
    </location>
</feature>
<feature type="compositionally biased region" description="Acidic residues" evidence="1">
    <location>
        <begin position="75"/>
        <end position="89"/>
    </location>
</feature>
<accession>A0A6A5Z753</accession>
<dbReference type="AlphaFoldDB" id="A0A6A5Z753"/>
<evidence type="ECO:0000256" key="1">
    <source>
        <dbReference type="SAM" id="MobiDB-lite"/>
    </source>
</evidence>
<protein>
    <recommendedName>
        <fullName evidence="2">Mtf2-like C-terminal domain-containing protein</fullName>
    </recommendedName>
</protein>
<sequence>MSHSRGAFRALSASRLHTYTQSPLPHRTLLPFLYQTATIQHCRPHRPSIACQYHTPGRRTTPDEDLPFEKPTSTEADDLPPSIEEDTDEAGLLPSRKSTVTATERVAFQKLYEKLGQGTRQGGDEDVPFAGREDGDMVFDEYYEEEDGAEDKADELGKVEEVFDKIGSQMPLPRAELKGGKGKRRQGVLKALADKEGNGRKSGDEKREEKEKLRVLREEARTRIVGLMEEAQTDLGLWQVLQSEVFEIIRALDLDKPVPAADKSHKTGKKKGMKTKAKAELSTAISEANTSEPTSNTSQPDVAEGPAADPRVLFPNYPQLLIHATTLLRTNFPTSHLPLSILPTIKSLGRSSFALGATTPLYNLLLSKTWSTYSTASLITELLSDMDNAGLTPNADTLQIIESILSEIKQGRSGLYGELISKVWSMDMGTQDASRLRGWRDALRQRLGVGEGASSGGVGQAALSRRAEGGLGLSRRVVQPGGFGGRPQKEAVVAE</sequence>
<feature type="compositionally biased region" description="Basic residues" evidence="1">
    <location>
        <begin position="266"/>
        <end position="276"/>
    </location>
</feature>
<gene>
    <name evidence="3" type="ORF">BDV96DRAFT_646292</name>
</gene>
<feature type="region of interest" description="Disordered" evidence="1">
    <location>
        <begin position="475"/>
        <end position="495"/>
    </location>
</feature>
<name>A0A6A5Z753_9PLEO</name>
<evidence type="ECO:0000313" key="3">
    <source>
        <dbReference type="EMBL" id="KAF2115280.1"/>
    </source>
</evidence>
<feature type="domain" description="Mtf2-like C-terminal" evidence="2">
    <location>
        <begin position="222"/>
        <end position="430"/>
    </location>
</feature>
<feature type="region of interest" description="Disordered" evidence="1">
    <location>
        <begin position="259"/>
        <end position="309"/>
    </location>
</feature>
<dbReference type="OrthoDB" id="2444174at2759"/>
<dbReference type="InterPro" id="IPR043837">
    <property type="entry name" value="Mtf2-like_C"/>
</dbReference>
<organism evidence="3 4">
    <name type="scientific">Lophiotrema nucula</name>
    <dbReference type="NCBI Taxonomy" id="690887"/>
    <lineage>
        <taxon>Eukaryota</taxon>
        <taxon>Fungi</taxon>
        <taxon>Dikarya</taxon>
        <taxon>Ascomycota</taxon>
        <taxon>Pezizomycotina</taxon>
        <taxon>Dothideomycetes</taxon>
        <taxon>Pleosporomycetidae</taxon>
        <taxon>Pleosporales</taxon>
        <taxon>Lophiotremataceae</taxon>
        <taxon>Lophiotrema</taxon>
    </lineage>
</organism>
<proteinExistence type="predicted"/>